<evidence type="ECO:0000256" key="1">
    <source>
        <dbReference type="SAM" id="MobiDB-lite"/>
    </source>
</evidence>
<organism evidence="2 3">
    <name type="scientific">Octopus vulgaris</name>
    <name type="common">Common octopus</name>
    <dbReference type="NCBI Taxonomy" id="6645"/>
    <lineage>
        <taxon>Eukaryota</taxon>
        <taxon>Metazoa</taxon>
        <taxon>Spiralia</taxon>
        <taxon>Lophotrochozoa</taxon>
        <taxon>Mollusca</taxon>
        <taxon>Cephalopoda</taxon>
        <taxon>Coleoidea</taxon>
        <taxon>Octopodiformes</taxon>
        <taxon>Octopoda</taxon>
        <taxon>Incirrata</taxon>
        <taxon>Octopodidae</taxon>
        <taxon>Octopus</taxon>
    </lineage>
</organism>
<sequence length="103" mass="11367">MSSKHVSAEEAQAQILCDDLDESDYCNKTDFEQETSEESPSNSDSDQDCANGYIVNAEVYTGLRPDARAVDNLGATGNLVRITEGPELFTDRFYTSVEVAEYL</sequence>
<keyword evidence="3" id="KW-1185">Reference proteome</keyword>
<dbReference type="AlphaFoldDB" id="A0AA36AWV1"/>
<reference evidence="2" key="1">
    <citation type="submission" date="2023-08" db="EMBL/GenBank/DDBJ databases">
        <authorList>
            <person name="Alioto T."/>
            <person name="Alioto T."/>
            <person name="Gomez Garrido J."/>
        </authorList>
    </citation>
    <scope>NUCLEOTIDE SEQUENCE</scope>
</reference>
<proteinExistence type="predicted"/>
<gene>
    <name evidence="2" type="ORF">OCTVUL_1B020549</name>
</gene>
<feature type="region of interest" description="Disordered" evidence="1">
    <location>
        <begin position="27"/>
        <end position="48"/>
    </location>
</feature>
<dbReference type="Proteomes" id="UP001162480">
    <property type="component" value="Chromosome 6"/>
</dbReference>
<evidence type="ECO:0000313" key="3">
    <source>
        <dbReference type="Proteomes" id="UP001162480"/>
    </source>
</evidence>
<name>A0AA36AWV1_OCTVU</name>
<dbReference type="EMBL" id="OX597819">
    <property type="protein sequence ID" value="CAI9723780.1"/>
    <property type="molecule type" value="Genomic_DNA"/>
</dbReference>
<protein>
    <submittedName>
        <fullName evidence="2">Uncharacterized protein</fullName>
    </submittedName>
</protein>
<accession>A0AA36AWV1</accession>
<evidence type="ECO:0000313" key="2">
    <source>
        <dbReference type="EMBL" id="CAI9723780.1"/>
    </source>
</evidence>